<name>A0A7R9ML73_9ACAR</name>
<reference evidence="2" key="1">
    <citation type="submission" date="2020-11" db="EMBL/GenBank/DDBJ databases">
        <authorList>
            <person name="Tran Van P."/>
        </authorList>
    </citation>
    <scope>NUCLEOTIDE SEQUENCE</scope>
</reference>
<sequence>STADETTESKADPRVKKETTTAIEVSTEDNDTNNRGDHLTNDDSDDANTSTDPRLRRLAKMRTNSEESYSSRRDNAIPLRERVHQLLIKRKPMEAYNELKQDVKSADMCKYKDQLLDIAKDWFPAIVYNAYDPRTVYIEGPQISSFQNLMRDVFNVKTKLKHFWETIIIEIQKFIDETRIKTVPQLLTKLRWVLVKDIRDHLMEEDIQIGIRATNVIIDQRIVLQVTRDAHRRQFEATVTPAANPSVKPQVATVAPYMSSTPTSSLFADMIPLTKPKAPTPVPTPPVQVVDEMESMGADYMKGKPTHETSDSRILQIGNFLTGDQYMKLVQMMSRHITNTNFTVIEEFGRALRFLLSHSPKASIFDIFRKIHDTIKLNNSFPEQRLILIFEKLLKEFLSVTQYNPKEWILLRDFTINSLAHIPNNPFNERFIPIKHNVVYHLDYTNANNGLVIKYDDFDRDIPLI</sequence>
<feature type="region of interest" description="Disordered" evidence="1">
    <location>
        <begin position="1"/>
        <end position="54"/>
    </location>
</feature>
<proteinExistence type="predicted"/>
<accession>A0A7R9ML73</accession>
<feature type="non-terminal residue" evidence="2">
    <location>
        <position position="465"/>
    </location>
</feature>
<keyword evidence="3" id="KW-1185">Reference proteome</keyword>
<feature type="compositionally biased region" description="Basic and acidic residues" evidence="1">
    <location>
        <begin position="7"/>
        <end position="19"/>
    </location>
</feature>
<dbReference type="Proteomes" id="UP000728032">
    <property type="component" value="Unassembled WGS sequence"/>
</dbReference>
<evidence type="ECO:0000313" key="2">
    <source>
        <dbReference type="EMBL" id="CAD7662311.1"/>
    </source>
</evidence>
<dbReference type="OrthoDB" id="6515417at2759"/>
<dbReference type="EMBL" id="CAJPVJ010027229">
    <property type="protein sequence ID" value="CAG2179447.1"/>
    <property type="molecule type" value="Genomic_DNA"/>
</dbReference>
<gene>
    <name evidence="2" type="ORF">ONB1V03_LOCUS18871</name>
</gene>
<protein>
    <submittedName>
        <fullName evidence="2">Uncharacterized protein</fullName>
    </submittedName>
</protein>
<evidence type="ECO:0000256" key="1">
    <source>
        <dbReference type="SAM" id="MobiDB-lite"/>
    </source>
</evidence>
<organism evidence="2">
    <name type="scientific">Oppiella nova</name>
    <dbReference type="NCBI Taxonomy" id="334625"/>
    <lineage>
        <taxon>Eukaryota</taxon>
        <taxon>Metazoa</taxon>
        <taxon>Ecdysozoa</taxon>
        <taxon>Arthropoda</taxon>
        <taxon>Chelicerata</taxon>
        <taxon>Arachnida</taxon>
        <taxon>Acari</taxon>
        <taxon>Acariformes</taxon>
        <taxon>Sarcoptiformes</taxon>
        <taxon>Oribatida</taxon>
        <taxon>Brachypylina</taxon>
        <taxon>Oppioidea</taxon>
        <taxon>Oppiidae</taxon>
        <taxon>Oppiella</taxon>
    </lineage>
</organism>
<dbReference type="EMBL" id="OC942054">
    <property type="protein sequence ID" value="CAD7662311.1"/>
    <property type="molecule type" value="Genomic_DNA"/>
</dbReference>
<feature type="non-terminal residue" evidence="2">
    <location>
        <position position="1"/>
    </location>
</feature>
<feature type="compositionally biased region" description="Basic and acidic residues" evidence="1">
    <location>
        <begin position="32"/>
        <end position="41"/>
    </location>
</feature>
<evidence type="ECO:0000313" key="3">
    <source>
        <dbReference type="Proteomes" id="UP000728032"/>
    </source>
</evidence>
<dbReference type="AlphaFoldDB" id="A0A7R9ML73"/>